<dbReference type="GO" id="GO:0016787">
    <property type="term" value="F:hydrolase activity"/>
    <property type="evidence" value="ECO:0007669"/>
    <property type="project" value="UniProtKB-KW"/>
</dbReference>
<dbReference type="Gene3D" id="3.10.129.10">
    <property type="entry name" value="Hotdog Thioesterase"/>
    <property type="match status" value="1"/>
</dbReference>
<dbReference type="SUPFAM" id="SSF54637">
    <property type="entry name" value="Thioesterase/thiol ester dehydrase-isomerase"/>
    <property type="match status" value="1"/>
</dbReference>
<sequence length="150" mass="16854">MTQLAALTDGALSVTERLVEIEPGDIYGTHVNNARYFEYINRTFRDWYHALGFAPGHGRTAGPMMGRIEYDFRAEMHYPGRVLCQLAVTRIGRASLTHRIALLDPDRPDPERPKGTLVGEGLAINVWFSRSTGRAEPWPDEMRRLCAPAG</sequence>
<evidence type="ECO:0000313" key="1">
    <source>
        <dbReference type="EMBL" id="SFC26805.1"/>
    </source>
</evidence>
<proteinExistence type="predicted"/>
<dbReference type="EMBL" id="FOLG01000003">
    <property type="protein sequence ID" value="SFC26805.1"/>
    <property type="molecule type" value="Genomic_DNA"/>
</dbReference>
<dbReference type="AlphaFoldDB" id="A0A1I1HSM1"/>
<dbReference type="RefSeq" id="WP_093360233.1">
    <property type="nucleotide sequence ID" value="NZ_FOLG01000003.1"/>
</dbReference>
<dbReference type="Pfam" id="PF13279">
    <property type="entry name" value="4HBT_2"/>
    <property type="match status" value="1"/>
</dbReference>
<dbReference type="Proteomes" id="UP000198728">
    <property type="component" value="Unassembled WGS sequence"/>
</dbReference>
<evidence type="ECO:0000313" key="2">
    <source>
        <dbReference type="Proteomes" id="UP000198728"/>
    </source>
</evidence>
<dbReference type="STRING" id="441112.SAMN04488094_103266"/>
<accession>A0A1I1HSM1</accession>
<dbReference type="OrthoDB" id="9801517at2"/>
<organism evidence="1 2">
    <name type="scientific">Tropicimonas isoalkanivorans</name>
    <dbReference type="NCBI Taxonomy" id="441112"/>
    <lineage>
        <taxon>Bacteria</taxon>
        <taxon>Pseudomonadati</taxon>
        <taxon>Pseudomonadota</taxon>
        <taxon>Alphaproteobacteria</taxon>
        <taxon>Rhodobacterales</taxon>
        <taxon>Roseobacteraceae</taxon>
        <taxon>Tropicimonas</taxon>
    </lineage>
</organism>
<keyword evidence="1" id="KW-0378">Hydrolase</keyword>
<dbReference type="InterPro" id="IPR029069">
    <property type="entry name" value="HotDog_dom_sf"/>
</dbReference>
<dbReference type="CDD" id="cd00586">
    <property type="entry name" value="4HBT"/>
    <property type="match status" value="1"/>
</dbReference>
<reference evidence="1 2" key="1">
    <citation type="submission" date="2016-10" db="EMBL/GenBank/DDBJ databases">
        <authorList>
            <person name="de Groot N.N."/>
        </authorList>
    </citation>
    <scope>NUCLEOTIDE SEQUENCE [LARGE SCALE GENOMIC DNA]</scope>
    <source>
        <strain evidence="1 2">DSM 19548</strain>
    </source>
</reference>
<protein>
    <submittedName>
        <fullName evidence="1">Acyl-CoA thioester hydrolase</fullName>
    </submittedName>
</protein>
<name>A0A1I1HSM1_9RHOB</name>
<gene>
    <name evidence="1" type="ORF">SAMN04488094_103266</name>
</gene>
<keyword evidence="2" id="KW-1185">Reference proteome</keyword>